<dbReference type="UniPathway" id="UPA00392"/>
<evidence type="ECO:0000256" key="5">
    <source>
        <dbReference type="HAMAP-Rule" id="MF_00168"/>
    </source>
</evidence>
<dbReference type="Gene3D" id="3.20.20.105">
    <property type="entry name" value="Queuine tRNA-ribosyltransferase-like"/>
    <property type="match status" value="1"/>
</dbReference>
<dbReference type="EC" id="2.4.2.29" evidence="5"/>
<keyword evidence="3 5" id="KW-0819">tRNA processing</keyword>
<feature type="binding site" evidence="5">
    <location>
        <position position="155"/>
    </location>
    <ligand>
        <name>substrate</name>
    </ligand>
</feature>
<feature type="region of interest" description="RNA binding; important for wobble base 34 recognition" evidence="5">
    <location>
        <begin position="237"/>
        <end position="241"/>
    </location>
</feature>
<dbReference type="HOGENOM" id="CLU_022060_0_1_0"/>
<keyword evidence="2 5" id="KW-0808">Transferase</keyword>
<comment type="subunit">
    <text evidence="5">Homodimer. Within each dimer, one monomer is responsible for RNA recognition and catalysis, while the other monomer binds to the replacement base PreQ1.</text>
</comment>
<dbReference type="PANTHER" id="PTHR46499:SF1">
    <property type="entry name" value="QUEUINE TRNA-RIBOSYLTRANSFERASE"/>
    <property type="match status" value="1"/>
</dbReference>
<keyword evidence="8" id="KW-1185">Reference proteome</keyword>
<comment type="caution">
    <text evidence="5">Lacks conserved residue(s) required for the propagation of feature annotation.</text>
</comment>
<gene>
    <name evidence="5" type="primary">tgt</name>
    <name evidence="7" type="ORF">OP10G_2943</name>
</gene>
<feature type="active site" description="Nucleophile" evidence="5">
    <location>
        <position position="232"/>
    </location>
</feature>
<evidence type="ECO:0000256" key="2">
    <source>
        <dbReference type="ARBA" id="ARBA00022679"/>
    </source>
</evidence>
<feature type="binding site" evidence="5">
    <location>
        <begin position="60"/>
        <end position="64"/>
    </location>
    <ligand>
        <name>substrate</name>
    </ligand>
</feature>
<dbReference type="eggNOG" id="COG0343">
    <property type="taxonomic scope" value="Bacteria"/>
</dbReference>
<dbReference type="KEGG" id="fgi:OP10G_2943"/>
<keyword evidence="1 5" id="KW-0328">Glycosyltransferase</keyword>
<dbReference type="GO" id="GO:0005829">
    <property type="term" value="C:cytosol"/>
    <property type="evidence" value="ECO:0007669"/>
    <property type="project" value="TreeGrafter"/>
</dbReference>
<feature type="domain" description="tRNA-guanine(15) transglycosylase-like" evidence="6">
    <location>
        <begin position="1"/>
        <end position="331"/>
    </location>
</feature>
<dbReference type="HAMAP" id="MF_00168">
    <property type="entry name" value="Q_tRNA_Tgt"/>
    <property type="match status" value="1"/>
</dbReference>
<dbReference type="STRING" id="661478.OP10G_2943"/>
<evidence type="ECO:0000256" key="4">
    <source>
        <dbReference type="ARBA" id="ARBA00022785"/>
    </source>
</evidence>
<dbReference type="SUPFAM" id="SSF51713">
    <property type="entry name" value="tRNA-guanine transglycosylase"/>
    <property type="match status" value="1"/>
</dbReference>
<dbReference type="InterPro" id="IPR004803">
    <property type="entry name" value="TGT"/>
</dbReference>
<keyword evidence="4 5" id="KW-0671">Queuosine biosynthesis</keyword>
<evidence type="ECO:0000259" key="6">
    <source>
        <dbReference type="Pfam" id="PF01702"/>
    </source>
</evidence>
<dbReference type="AlphaFoldDB" id="A0A068NS89"/>
<dbReference type="InterPro" id="IPR036511">
    <property type="entry name" value="TGT-like_sf"/>
</dbReference>
<dbReference type="NCBIfam" id="TIGR00430">
    <property type="entry name" value="Q_tRNA_tgt"/>
    <property type="match status" value="1"/>
</dbReference>
<comment type="catalytic activity">
    <reaction evidence="5">
        <text>7-aminomethyl-7-carbaguanine + guanosine(34) in tRNA = 7-aminomethyl-7-carbaguanosine(34) in tRNA + guanine</text>
        <dbReference type="Rhea" id="RHEA:24104"/>
        <dbReference type="Rhea" id="RHEA-COMP:10341"/>
        <dbReference type="Rhea" id="RHEA-COMP:10342"/>
        <dbReference type="ChEBI" id="CHEBI:16235"/>
        <dbReference type="ChEBI" id="CHEBI:58703"/>
        <dbReference type="ChEBI" id="CHEBI:74269"/>
        <dbReference type="ChEBI" id="CHEBI:82833"/>
        <dbReference type="EC" id="2.4.2.29"/>
    </reaction>
</comment>
<feature type="active site" description="Proton acceptor" evidence="5">
    <location>
        <position position="60"/>
    </location>
</feature>
<feature type="binding site" evidence="5">
    <location>
        <position position="114"/>
    </location>
    <ligand>
        <name>substrate</name>
    </ligand>
</feature>
<dbReference type="EMBL" id="CP007139">
    <property type="protein sequence ID" value="AIE86311.1"/>
    <property type="molecule type" value="Genomic_DNA"/>
</dbReference>
<protein>
    <recommendedName>
        <fullName evidence="5">Queuine tRNA-ribosyltransferase</fullName>
        <ecNumber evidence="5">2.4.2.29</ecNumber>
    </recommendedName>
    <alternativeName>
        <fullName evidence="5">Guanine insertion enzyme</fullName>
    </alternativeName>
    <alternativeName>
        <fullName evidence="5">tRNA-guanine transglycosylase</fullName>
    </alternativeName>
</protein>
<dbReference type="PANTHER" id="PTHR46499">
    <property type="entry name" value="QUEUINE TRNA-RIBOSYLTRANSFERASE"/>
    <property type="match status" value="1"/>
</dbReference>
<dbReference type="InterPro" id="IPR050076">
    <property type="entry name" value="ArchSynthase1/Queuine_TRR"/>
</dbReference>
<evidence type="ECO:0000256" key="3">
    <source>
        <dbReference type="ARBA" id="ARBA00022694"/>
    </source>
</evidence>
<organism evidence="7 8">
    <name type="scientific">Fimbriimonas ginsengisoli Gsoil 348</name>
    <dbReference type="NCBI Taxonomy" id="661478"/>
    <lineage>
        <taxon>Bacteria</taxon>
        <taxon>Bacillati</taxon>
        <taxon>Armatimonadota</taxon>
        <taxon>Fimbriimonadia</taxon>
        <taxon>Fimbriimonadales</taxon>
        <taxon>Fimbriimonadaceae</taxon>
        <taxon>Fimbriimonas</taxon>
    </lineage>
</organism>
<dbReference type="Proteomes" id="UP000027982">
    <property type="component" value="Chromosome"/>
</dbReference>
<dbReference type="GO" id="GO:0008479">
    <property type="term" value="F:tRNA-guanosine(34) queuine transglycosylase activity"/>
    <property type="evidence" value="ECO:0007669"/>
    <property type="project" value="UniProtKB-UniRule"/>
</dbReference>
<reference evidence="7 8" key="1">
    <citation type="journal article" date="2014" name="PLoS ONE">
        <title>The first complete genome sequence of the class fimbriimonadia in the phylum armatimonadetes.</title>
        <authorList>
            <person name="Hu Z.Y."/>
            <person name="Wang Y.Z."/>
            <person name="Im W.T."/>
            <person name="Wang S.Y."/>
            <person name="Zhao G.P."/>
            <person name="Zheng H.J."/>
            <person name="Quan Z.X."/>
        </authorList>
    </citation>
    <scope>NUCLEOTIDE SEQUENCE [LARGE SCALE GENOMIC DNA]</scope>
    <source>
        <strain evidence="7">Gsoil 348</strain>
    </source>
</reference>
<dbReference type="InterPro" id="IPR002616">
    <property type="entry name" value="tRNA_ribo_trans-like"/>
</dbReference>
<feature type="region of interest" description="RNA binding" evidence="5">
    <location>
        <begin position="213"/>
        <end position="219"/>
    </location>
</feature>
<dbReference type="NCBIfam" id="TIGR00449">
    <property type="entry name" value="tgt_general"/>
    <property type="match status" value="1"/>
</dbReference>
<name>A0A068NS89_FIMGI</name>
<comment type="similarity">
    <text evidence="5">Belongs to the queuine tRNA-ribosyltransferase family.</text>
</comment>
<comment type="pathway">
    <text evidence="5">tRNA modification; tRNA-queuosine biosynthesis.</text>
</comment>
<accession>A0A068NS89</accession>
<evidence type="ECO:0000313" key="8">
    <source>
        <dbReference type="Proteomes" id="UP000027982"/>
    </source>
</evidence>
<sequence>MPVGTQGTVKTVGSEDIEGLGFEQVLSNTYHLSLRPGADLVEQLGGLHRFMSWNGAILTDSGGYQVMSLSNTRKIDDQGVTFRSHLDGSLHYLPPERSIEIQGQLGVDISMCLDECPPYPCTRDEAANAMRRTHLWAPRNLAVRRETQAVFGIVQGGVHEDLRRESAEFISSLPFDGVAIGGVSVGEPTEMQYPVVEFTAPLLPADKARYLMGVGHPKDILHGVASGIDMFDCVLPTRMARHHALYTLDGRVNIRAKRWADHNGPVDEGSVFPQTERYSAAYMRHLFVAGEALGARLATLHNLAFYARLMREIREAIEQGTWPELAARYAQA</sequence>
<comment type="function">
    <text evidence="5">Catalyzes the base-exchange of a guanine (G) residue with the queuine precursor 7-aminomethyl-7-deazaguanine (PreQ1) at position 34 (anticodon wobble position) in tRNAs with GU(N) anticodons (tRNA-Asp, -Asn, -His and -Tyr). Catalysis occurs through a double-displacement mechanism. The nucleophile active site attacks the C1' of nucleotide 34 to detach the guanine base from the RNA, forming a covalent enzyme-RNA intermediate. The proton acceptor active site deprotonates the incoming PreQ1, allowing a nucleophilic attack on the C1' of the ribose to form the product. After dissociation, two additional enzymatic reactions on the tRNA convert PreQ1 to queuine (Q), resulting in the hypermodified nucleoside queuosine (7-(((4,5-cis-dihydroxy-2-cyclopenten-1-yl)amino)methyl)-7-deazaguanosine).</text>
</comment>
<evidence type="ECO:0000313" key="7">
    <source>
        <dbReference type="EMBL" id="AIE86311.1"/>
    </source>
</evidence>
<feature type="binding site" evidence="5">
    <location>
        <position position="182"/>
    </location>
    <ligand>
        <name>substrate</name>
    </ligand>
</feature>
<proteinExistence type="inferred from homology"/>
<dbReference type="Pfam" id="PF01702">
    <property type="entry name" value="TGT"/>
    <property type="match status" value="1"/>
</dbReference>
<evidence type="ECO:0000256" key="1">
    <source>
        <dbReference type="ARBA" id="ARBA00022676"/>
    </source>
</evidence>
<dbReference type="GO" id="GO:0008616">
    <property type="term" value="P:tRNA queuosine(34) biosynthetic process"/>
    <property type="evidence" value="ECO:0007669"/>
    <property type="project" value="UniProtKB-UniRule"/>
</dbReference>